<accession>A0A0M8MVM4</accession>
<dbReference type="InterPro" id="IPR036864">
    <property type="entry name" value="Zn2-C6_fun-type_DNA-bd_sf"/>
</dbReference>
<keyword evidence="5" id="KW-1185">Reference proteome</keyword>
<comment type="caution">
    <text evidence="4">The sequence shown here is derived from an EMBL/GenBank/DDBJ whole genome shotgun (WGS) entry which is preliminary data.</text>
</comment>
<gene>
    <name evidence="4" type="ORF">ESCO_006279</name>
</gene>
<dbReference type="InterPro" id="IPR053181">
    <property type="entry name" value="EcdB-like_regulator"/>
</dbReference>
<feature type="region of interest" description="Disordered" evidence="2">
    <location>
        <begin position="363"/>
        <end position="387"/>
    </location>
</feature>
<dbReference type="CDD" id="cd00067">
    <property type="entry name" value="GAL4"/>
    <property type="match status" value="1"/>
</dbReference>
<dbReference type="EMBL" id="LGSR01000018">
    <property type="protein sequence ID" value="KOS20296.1"/>
    <property type="molecule type" value="Genomic_DNA"/>
</dbReference>
<proteinExistence type="predicted"/>
<organism evidence="4 5">
    <name type="scientific">Escovopsis weberi</name>
    <dbReference type="NCBI Taxonomy" id="150374"/>
    <lineage>
        <taxon>Eukaryota</taxon>
        <taxon>Fungi</taxon>
        <taxon>Dikarya</taxon>
        <taxon>Ascomycota</taxon>
        <taxon>Pezizomycotina</taxon>
        <taxon>Sordariomycetes</taxon>
        <taxon>Hypocreomycetidae</taxon>
        <taxon>Hypocreales</taxon>
        <taxon>Hypocreaceae</taxon>
        <taxon>Escovopsis</taxon>
    </lineage>
</organism>
<dbReference type="SUPFAM" id="SSF57701">
    <property type="entry name" value="Zn2/Cys6 DNA-binding domain"/>
    <property type="match status" value="1"/>
</dbReference>
<protein>
    <submittedName>
        <fullName evidence="4">Xylanolytic transcriptional activator xlnR</fullName>
    </submittedName>
</protein>
<evidence type="ECO:0000256" key="2">
    <source>
        <dbReference type="SAM" id="MobiDB-lite"/>
    </source>
</evidence>
<dbReference type="Gene3D" id="4.10.240.10">
    <property type="entry name" value="Zn(2)-C6 fungal-type DNA-binding domain"/>
    <property type="match status" value="1"/>
</dbReference>
<dbReference type="Proteomes" id="UP000053831">
    <property type="component" value="Unassembled WGS sequence"/>
</dbReference>
<sequence length="933" mass="102748">MNYENAPSEPYYSVYNSNVSKKKNTRASQACDSCRQLKAKCDELKPCKTCRDKGTECRYRDPVPKAISTDKAQADILEGIQNIQSILGSLSHQFERMDERVSRLEADSRQNGSAPSVKRAYSYDDDDDYKHASPLPIERHLPRDDNGIHDRPIIPNEPISVSMMVDDEIEAEPGPPVAPGEPAIPINHTTLAGLLLDWDPIKVLTRTHLEQAGVRYISEYPIGIEQVRGLLKVYGRGEDSKTARQPINGGDHGSVDMADDVSDIASSSPAADWGQLGSLSPGDNFVYQGGILGFDGNPDFTDAKVWTYVDSFKTNILNLHPIIQPHVLDEWVRQFLDSLPIITQKSAKPMSSKSAFAVASYADPATNKRKRSPAPDGNGAPANSVSISMRAGRPSRSIHSALVLLIVALGKICLHRENVPDVVHNPDPPAAPPNGSQESPAMRNGVPPSPIQGSPPGLAQSQPQPQHHTSGLPSPKEHERGSQSRRSSIHGAGSVRIGYSPKKNYEVIPGLEYFALATDILGNHHGAYHNIKNVYANIFAGLYHGQLARPLESFSFIHKAGHTLQVIMRPSLDRLHKIKQNTESPADTKSNDITLAFWTCLQLESDLIAELPLPPSGLLQYEDDMPNPNMRLLEGFEQRVLDSYLGQLYLRKHLNSIHRLFYSPDDKNRVESEEFKTKVKNVDIVSLGVSDMSWVPQSFAFHEEDGPASDILAARLRAKYWGAQVITYRPFVRQILQWSFEKEFHPGRPSIIWSGLRDGIAPNIPTSTTATSDLPPAIVELAEKGIKALIESTRAFHGLGQTRPIITNVFGTAHAQWGNMLVLTAAFKDPILNQFVNKALLRGLFEKTLYFFRQSATTTSSLKIDMLILEGLYKDLFFGIPESGANLVFSGNGGAQTPKQSMAAPPPLPYMANDVVMTQPSYSMPPAGHPQGH</sequence>
<dbReference type="GO" id="GO:0008270">
    <property type="term" value="F:zinc ion binding"/>
    <property type="evidence" value="ECO:0007669"/>
    <property type="project" value="InterPro"/>
</dbReference>
<feature type="region of interest" description="Disordered" evidence="2">
    <location>
        <begin position="423"/>
        <end position="495"/>
    </location>
</feature>
<dbReference type="SMART" id="SM00066">
    <property type="entry name" value="GAL4"/>
    <property type="match status" value="1"/>
</dbReference>
<dbReference type="PROSITE" id="PS00463">
    <property type="entry name" value="ZN2_CY6_FUNGAL_1"/>
    <property type="match status" value="1"/>
</dbReference>
<feature type="compositionally biased region" description="Basic and acidic residues" evidence="2">
    <location>
        <begin position="137"/>
        <end position="152"/>
    </location>
</feature>
<dbReference type="CDD" id="cd12148">
    <property type="entry name" value="fungal_TF_MHR"/>
    <property type="match status" value="1"/>
</dbReference>
<reference evidence="4 5" key="1">
    <citation type="submission" date="2015-07" db="EMBL/GenBank/DDBJ databases">
        <title>The genome of the fungus Escovopsis weberi, a specialized disease agent of ant agriculture.</title>
        <authorList>
            <person name="de Man T.J."/>
            <person name="Stajich J.E."/>
            <person name="Kubicek C.P."/>
            <person name="Chenthamara K."/>
            <person name="Atanasova L."/>
            <person name="Druzhinina I.S."/>
            <person name="Birnbaum S."/>
            <person name="Barribeau S.M."/>
            <person name="Teiling C."/>
            <person name="Suen G."/>
            <person name="Currie C."/>
            <person name="Gerardo N.M."/>
        </authorList>
    </citation>
    <scope>NUCLEOTIDE SEQUENCE [LARGE SCALE GENOMIC DNA]</scope>
</reference>
<evidence type="ECO:0000259" key="3">
    <source>
        <dbReference type="PROSITE" id="PS50048"/>
    </source>
</evidence>
<evidence type="ECO:0000313" key="5">
    <source>
        <dbReference type="Proteomes" id="UP000053831"/>
    </source>
</evidence>
<dbReference type="Pfam" id="PF00172">
    <property type="entry name" value="Zn_clus"/>
    <property type="match status" value="1"/>
</dbReference>
<dbReference type="InterPro" id="IPR001138">
    <property type="entry name" value="Zn2Cys6_DnaBD"/>
</dbReference>
<name>A0A0M8MVM4_ESCWE</name>
<feature type="region of interest" description="Disordered" evidence="2">
    <location>
        <begin position="101"/>
        <end position="155"/>
    </location>
</feature>
<evidence type="ECO:0000313" key="4">
    <source>
        <dbReference type="EMBL" id="KOS20296.1"/>
    </source>
</evidence>
<dbReference type="GO" id="GO:0000981">
    <property type="term" value="F:DNA-binding transcription factor activity, RNA polymerase II-specific"/>
    <property type="evidence" value="ECO:0007669"/>
    <property type="project" value="InterPro"/>
</dbReference>
<feature type="compositionally biased region" description="Polar residues" evidence="2">
    <location>
        <begin position="459"/>
        <end position="472"/>
    </location>
</feature>
<dbReference type="PANTHER" id="PTHR47785">
    <property type="entry name" value="ZN(II)2CYS6 TRANSCRIPTION FACTOR (EUROFUNG)-RELATED-RELATED"/>
    <property type="match status" value="1"/>
</dbReference>
<keyword evidence="1" id="KW-0539">Nucleus</keyword>
<dbReference type="STRING" id="150374.A0A0M8MVM4"/>
<feature type="domain" description="Zn(2)-C6 fungal-type" evidence="3">
    <location>
        <begin position="30"/>
        <end position="59"/>
    </location>
</feature>
<dbReference type="OrthoDB" id="5244761at2759"/>
<evidence type="ECO:0000256" key="1">
    <source>
        <dbReference type="ARBA" id="ARBA00023242"/>
    </source>
</evidence>
<dbReference type="AlphaFoldDB" id="A0A0M8MVM4"/>
<dbReference type="PROSITE" id="PS50048">
    <property type="entry name" value="ZN2_CY6_FUNGAL_2"/>
    <property type="match status" value="1"/>
</dbReference>
<dbReference type="PANTHER" id="PTHR47785:SF4">
    <property type="entry name" value="ZN(II)2CYS6 TRANSCRIPTION FACTOR (EUROFUNG)"/>
    <property type="match status" value="1"/>
</dbReference>